<feature type="compositionally biased region" description="Polar residues" evidence="9">
    <location>
        <begin position="632"/>
        <end position="642"/>
    </location>
</feature>
<dbReference type="Gene3D" id="1.10.8.10">
    <property type="entry name" value="DNA helicase RuvA subunit, C-terminal domain"/>
    <property type="match status" value="1"/>
</dbReference>
<feature type="compositionally biased region" description="Basic residues" evidence="9">
    <location>
        <begin position="480"/>
        <end position="491"/>
    </location>
</feature>
<feature type="compositionally biased region" description="Low complexity" evidence="9">
    <location>
        <begin position="582"/>
        <end position="597"/>
    </location>
</feature>
<dbReference type="InterPro" id="IPR015940">
    <property type="entry name" value="UBA"/>
</dbReference>
<dbReference type="GO" id="GO:0005634">
    <property type="term" value="C:nucleus"/>
    <property type="evidence" value="ECO:0007669"/>
    <property type="project" value="UniProtKB-SubCell"/>
</dbReference>
<feature type="region of interest" description="Disordered" evidence="9">
    <location>
        <begin position="480"/>
        <end position="506"/>
    </location>
</feature>
<dbReference type="InterPro" id="IPR022166">
    <property type="entry name" value="UBAP2/Lig"/>
</dbReference>
<dbReference type="InterPro" id="IPR035370">
    <property type="entry name" value="Nrap_D5"/>
</dbReference>
<dbReference type="Pfam" id="PF17404">
    <property type="entry name" value="Nrap_D3"/>
    <property type="match status" value="1"/>
</dbReference>
<dbReference type="InterPro" id="IPR035369">
    <property type="entry name" value="Nrap_D4"/>
</dbReference>
<evidence type="ECO:0000256" key="1">
    <source>
        <dbReference type="ARBA" id="ARBA00004123"/>
    </source>
</evidence>
<dbReference type="GO" id="GO:0005737">
    <property type="term" value="C:cytoplasm"/>
    <property type="evidence" value="ECO:0007669"/>
    <property type="project" value="UniProtKB-SubCell"/>
</dbReference>
<dbReference type="SUPFAM" id="SSF81631">
    <property type="entry name" value="PAP/OAS1 substrate-binding domain"/>
    <property type="match status" value="1"/>
</dbReference>
<dbReference type="PANTHER" id="PTHR16308:SF19">
    <property type="entry name" value="UBIQUITIN-ASSOCIATED PROTEIN 2"/>
    <property type="match status" value="1"/>
</dbReference>
<keyword evidence="7" id="KW-0597">Phosphoprotein</keyword>
<name>A0AA41T054_SCICA</name>
<proteinExistence type="predicted"/>
<keyword evidence="4" id="KW-0158">Chromosome</keyword>
<feature type="region of interest" description="Disordered" evidence="9">
    <location>
        <begin position="407"/>
        <end position="453"/>
    </location>
</feature>
<feature type="compositionally biased region" description="Low complexity" evidence="9">
    <location>
        <begin position="999"/>
        <end position="1008"/>
    </location>
</feature>
<feature type="region of interest" description="Disordered" evidence="9">
    <location>
        <begin position="677"/>
        <end position="733"/>
    </location>
</feature>
<reference evidence="11" key="1">
    <citation type="submission" date="2020-03" db="EMBL/GenBank/DDBJ databases">
        <title>Studies in the Genomics of Life Span.</title>
        <authorList>
            <person name="Glass D."/>
        </authorList>
    </citation>
    <scope>NUCLEOTIDE SEQUENCE</scope>
    <source>
        <strain evidence="11">SUZIE</strain>
        <tissue evidence="11">Muscle</tissue>
    </source>
</reference>
<comment type="subcellular location">
    <subcellularLocation>
        <location evidence="2">Chromosome</location>
    </subcellularLocation>
    <subcellularLocation>
        <location evidence="3">Cytoplasm</location>
    </subcellularLocation>
    <subcellularLocation>
        <location evidence="1">Nucleus</location>
    </subcellularLocation>
</comment>
<evidence type="ECO:0000256" key="2">
    <source>
        <dbReference type="ARBA" id="ARBA00004286"/>
    </source>
</evidence>
<protein>
    <submittedName>
        <fullName evidence="11">Nucleolar protein 6</fullName>
    </submittedName>
</protein>
<feature type="compositionally biased region" description="Polar residues" evidence="9">
    <location>
        <begin position="719"/>
        <end position="733"/>
    </location>
</feature>
<feature type="compositionally biased region" description="Low complexity" evidence="9">
    <location>
        <begin position="415"/>
        <end position="435"/>
    </location>
</feature>
<keyword evidence="12" id="KW-1185">Reference proteome</keyword>
<dbReference type="GO" id="GO:0005694">
    <property type="term" value="C:chromosome"/>
    <property type="evidence" value="ECO:0007669"/>
    <property type="project" value="UniProtKB-SubCell"/>
</dbReference>
<dbReference type="FunFam" id="1.10.8.10:FF:000004">
    <property type="entry name" value="ubiquitin-associated protein 2-like isoform X1"/>
    <property type="match status" value="1"/>
</dbReference>
<evidence type="ECO:0000256" key="4">
    <source>
        <dbReference type="ARBA" id="ARBA00022454"/>
    </source>
</evidence>
<feature type="domain" description="UBA" evidence="10">
    <location>
        <begin position="56"/>
        <end position="94"/>
    </location>
</feature>
<evidence type="ECO:0000256" key="7">
    <source>
        <dbReference type="ARBA" id="ARBA00022553"/>
    </source>
</evidence>
<keyword evidence="8" id="KW-0539">Nucleus</keyword>
<dbReference type="InterPro" id="IPR035367">
    <property type="entry name" value="Nrap_D2"/>
</dbReference>
<dbReference type="Proteomes" id="UP001166674">
    <property type="component" value="Unassembled WGS sequence"/>
</dbReference>
<feature type="region of interest" description="Disordered" evidence="9">
    <location>
        <begin position="100"/>
        <end position="192"/>
    </location>
</feature>
<evidence type="ECO:0000256" key="6">
    <source>
        <dbReference type="ARBA" id="ARBA00022490"/>
    </source>
</evidence>
<feature type="region of interest" description="Disordered" evidence="9">
    <location>
        <begin position="865"/>
        <end position="902"/>
    </location>
</feature>
<dbReference type="InterPro" id="IPR009060">
    <property type="entry name" value="UBA-like_sf"/>
</dbReference>
<feature type="region of interest" description="Disordered" evidence="9">
    <location>
        <begin position="311"/>
        <end position="332"/>
    </location>
</feature>
<dbReference type="Pfam" id="PF17405">
    <property type="entry name" value="Nrap_D4"/>
    <property type="match status" value="1"/>
</dbReference>
<dbReference type="Pfam" id="PF03813">
    <property type="entry name" value="Nrap"/>
    <property type="match status" value="1"/>
</dbReference>
<feature type="region of interest" description="Disordered" evidence="9">
    <location>
        <begin position="934"/>
        <end position="954"/>
    </location>
</feature>
<dbReference type="Pfam" id="PF17407">
    <property type="entry name" value="Nrap_D6"/>
    <property type="match status" value="1"/>
</dbReference>
<feature type="compositionally biased region" description="Polar residues" evidence="9">
    <location>
        <begin position="940"/>
        <end position="954"/>
    </location>
</feature>
<evidence type="ECO:0000256" key="5">
    <source>
        <dbReference type="ARBA" id="ARBA00022481"/>
    </source>
</evidence>
<evidence type="ECO:0000256" key="8">
    <source>
        <dbReference type="ARBA" id="ARBA00023242"/>
    </source>
</evidence>
<evidence type="ECO:0000313" key="12">
    <source>
        <dbReference type="Proteomes" id="UP001166674"/>
    </source>
</evidence>
<dbReference type="SUPFAM" id="SSF46934">
    <property type="entry name" value="UBA-like"/>
    <property type="match status" value="1"/>
</dbReference>
<dbReference type="InterPro" id="IPR035368">
    <property type="entry name" value="Nrap_D3"/>
</dbReference>
<evidence type="ECO:0000259" key="10">
    <source>
        <dbReference type="SMART" id="SM00165"/>
    </source>
</evidence>
<evidence type="ECO:0000256" key="3">
    <source>
        <dbReference type="ARBA" id="ARBA00004496"/>
    </source>
</evidence>
<feature type="compositionally biased region" description="Basic and acidic residues" evidence="9">
    <location>
        <begin position="112"/>
        <end position="133"/>
    </location>
</feature>
<dbReference type="InterPro" id="IPR035082">
    <property type="entry name" value="Nrap_D1"/>
</dbReference>
<dbReference type="GO" id="GO:0061484">
    <property type="term" value="P:hematopoietic stem cell homeostasis"/>
    <property type="evidence" value="ECO:0007669"/>
    <property type="project" value="UniProtKB-ARBA"/>
</dbReference>
<feature type="region of interest" description="Disordered" evidence="9">
    <location>
        <begin position="372"/>
        <end position="394"/>
    </location>
</feature>
<feature type="compositionally biased region" description="Low complexity" evidence="9">
    <location>
        <begin position="878"/>
        <end position="896"/>
    </location>
</feature>
<dbReference type="Gene3D" id="1.10.1410.10">
    <property type="match status" value="1"/>
</dbReference>
<dbReference type="EMBL" id="JAATJV010370514">
    <property type="protein sequence ID" value="MBZ3879975.1"/>
    <property type="molecule type" value="Genomic_DNA"/>
</dbReference>
<keyword evidence="6" id="KW-0963">Cytoplasm</keyword>
<dbReference type="PANTHER" id="PTHR16308">
    <property type="entry name" value="UBIQUITIN ASSOCIATED PROTEIN 2-LIKE/LINGERER"/>
    <property type="match status" value="1"/>
</dbReference>
<dbReference type="SMART" id="SM00165">
    <property type="entry name" value="UBA"/>
    <property type="match status" value="1"/>
</dbReference>
<dbReference type="FunFam" id="1.10.1410.10:FF:000005">
    <property type="entry name" value="Nucleolar protein 6"/>
    <property type="match status" value="1"/>
</dbReference>
<dbReference type="InterPro" id="IPR035371">
    <property type="entry name" value="Nrap_D6"/>
</dbReference>
<dbReference type="FunFam" id="3.30.70.3030:FF:000001">
    <property type="entry name" value="Nucleolar protein 6"/>
    <property type="match status" value="1"/>
</dbReference>
<feature type="compositionally biased region" description="Low complexity" evidence="9">
    <location>
        <begin position="680"/>
        <end position="718"/>
    </location>
</feature>
<evidence type="ECO:0000313" key="11">
    <source>
        <dbReference type="EMBL" id="MBZ3879975.1"/>
    </source>
</evidence>
<gene>
    <name evidence="11" type="ORF">SUZIE_155615</name>
</gene>
<keyword evidence="5" id="KW-0488">Methylation</keyword>
<accession>A0AA41T054</accession>
<feature type="compositionally biased region" description="Polar residues" evidence="9">
    <location>
        <begin position="598"/>
        <end position="615"/>
    </location>
</feature>
<feature type="region of interest" description="Disordered" evidence="9">
    <location>
        <begin position="582"/>
        <end position="660"/>
    </location>
</feature>
<sequence>MTVAEELGKKHRYKQHNHRNKWYSCTDLLILLELSLATAEQMRLAQVIFDKNDSDFEAKVKQLMEVTGKNQDECIVALHDCNGDMNKAINILLEGNSDTTSWETVGGKKKNFGKESSENKENREKRIEREASRGRVNNIRKGRGGNRGRDFRGEENGIDSNQGDKPSDRGKRARSKGFGRGRGRGIGRFSAQSMGTFNPADYSDSTSADGCGTKLVVWEATQNGAEEGTGAWKNSMEEWTTEDWTEDLSETKVFTASSVPAENHVTPTQSIDLVSLLQKPVTSSQASEVNSFESSQQQGFGQALVFTNSQHNNQMAPGAGNSTAANSYSPQSLSSVLGSGFGELTQSKMANITNSQILDHLKAPSLGQFTTAPTAQQNNMSPPKSTASWDLKPSASQASVLRHFDFKSQPEPSPVLSQMSQRQQHQSQAVSVSTSGLESFPSQAKHQESAPGDSISTMNKLLQLPNMAVENIAVSIHQPQPKHIKLPKRRMPSASKNPTTAVEMPGSADVTGLNVQFGALEFGSEPSLCEFGSASSNESNNQIPISLYSKSLSDPLNTSLPMTSAVQNSTYTTSVVTSSILTSSSLSSTSPVTTSSSYDQSSVHSRITYQSSASPLESAPGTVKNGHGGGRSQQTADTTSSVPAPKTTDPPSALPSVGSLPSTTSCTALLPSASQHTATLPSLSQPGDLSSSPLSQLSSSLSSHQSSLSSAHAALSSSTPHTHNSLENAPALQSSATFSTAATSASSTPSSGVSLPGSMSTANSLCLGGTTVNTPSSSTRAAPLVTSGKAPPNLPQGVPPLLHNQYLVGPGGLLPAYPIYGYDELQMLQSRLPMDYYGIPFAAPTALASRDGSLTNNAYSGDVTKFGRGDSASPAPPTTLAQPQQSQSQTHHTAQQPFLNPALPPGYSYTGLPYYTGVPSAFQYGPTMFVPPASAKQHGVNLSTPTAPFQQASGYGQHSYSTGYDDLSQGTAAGDYTKGGYGGSSQATNKSAGSGPGKGVSVSSSTTGLPDMTGSVYKTQTFEKQGFHAGTPPPFSLPSALGSTGPLAPGAAPGYAPAPFLHILPAHQQPHSQLLHHHLPQDTQEILQDKDLLNQRYFRKRALYLAHLAHHLARDPLFGSVRFSYINGCHMKPSLLLRPHGKLEPPTPHYNTWILQDTALGSHVQLLSNVLGSALGLKDGVALLKVWLRQRELDKGLGGFSGFLVSMLVAFLVSTRKIHTTMSGYQVLRSVLQFLATTDLTVNGISLCLSSDPSLPALADFQQAFPVVFLDPSGRLNLCADVTASTYHQVQHEARLSMALLDSKTDDGFQLLLMTPKPMIRAFDHVLHLRPLSRLQAACHRLKLWPELQDNGGDYVSAALGPLTTLLEQGLGSRLQLLAHSRPPVPEWDISQDPPKHKDSGTLTLGLLLQPEGLNSVLELGPEADQPEAADFRQFWGSRSELRRFQDGAIREAVVWEAASLSQKRLIPHKVVTHLLALHADIPDNCVHYVGGFLDALIQGLKETSSTGEEALAVAVRCYDDLSRMLWGLEGLPLTVSAVQGAHPVLRYTEVFPPSPVQPACSFYEQLREQASLLPRLDKPCPAYVEPMTMVCHLEGSGQWPQEAEAIRRVRAAFQLRLAELLTQQHGLQCRATATHTDVLKDGFVFRIRVAYQREPQILREVRSPQGMISLRDTPASLCLERETRHLPLLTSALHGLHQQHAAFSGVARLAKRWVRAQLLGEGFTDESLDLVAAALFLHPEPFTPPSSPQVGFLRFLSLVSTFDWKNNPLIVNLNNELTVEEQVEIRSSFLAARTRLPVMVIITPQDRKNSVWTQDGPSAQILQQLVILAAKALPVLEKQLMDPWGPGDIRTVFRPPLDIYDVLIHLSPRHIPRHRQAVDSPAASFCRGLLNKLGTSSLMPVLGYDPPQLYLAQLREVFGDLALFFYDQHGGEVIGVLWKPTSFQPQPFKASSTKGHMVVSQGGELVMLPNIEAILEDFAVMGEGLVQAVEVRSERWTV</sequence>
<dbReference type="CDD" id="cd14277">
    <property type="entry name" value="UBA_UBP2_like"/>
    <property type="match status" value="1"/>
</dbReference>
<organism evidence="11 12">
    <name type="scientific">Sciurus carolinensis</name>
    <name type="common">Eastern gray squirrel</name>
    <dbReference type="NCBI Taxonomy" id="30640"/>
    <lineage>
        <taxon>Eukaryota</taxon>
        <taxon>Metazoa</taxon>
        <taxon>Chordata</taxon>
        <taxon>Craniata</taxon>
        <taxon>Vertebrata</taxon>
        <taxon>Euteleostomi</taxon>
        <taxon>Mammalia</taxon>
        <taxon>Eutheria</taxon>
        <taxon>Euarchontoglires</taxon>
        <taxon>Glires</taxon>
        <taxon>Rodentia</taxon>
        <taxon>Sciuromorpha</taxon>
        <taxon>Sciuridae</taxon>
        <taxon>Sciurinae</taxon>
        <taxon>Sciurini</taxon>
        <taxon>Sciurus</taxon>
    </lineage>
</organism>
<dbReference type="Pfam" id="PF12478">
    <property type="entry name" value="UBAP2-Lig"/>
    <property type="match status" value="1"/>
</dbReference>
<evidence type="ECO:0000256" key="9">
    <source>
        <dbReference type="SAM" id="MobiDB-lite"/>
    </source>
</evidence>
<comment type="caution">
    <text evidence="11">The sequence shown here is derived from an EMBL/GenBank/DDBJ whole genome shotgun (WGS) entry which is preliminary data.</text>
</comment>
<feature type="compositionally biased region" description="Basic residues" evidence="9">
    <location>
        <begin position="171"/>
        <end position="185"/>
    </location>
</feature>
<feature type="region of interest" description="Disordered" evidence="9">
    <location>
        <begin position="980"/>
        <end position="1014"/>
    </location>
</feature>
<dbReference type="InterPro" id="IPR051833">
    <property type="entry name" value="TC-DDR_regulator"/>
</dbReference>
<dbReference type="Pfam" id="PF17406">
    <property type="entry name" value="Nrap_D5"/>
    <property type="match status" value="1"/>
</dbReference>
<dbReference type="Pfam" id="PF17403">
    <property type="entry name" value="Nrap_D2"/>
    <property type="match status" value="1"/>
</dbReference>
<dbReference type="Gene3D" id="3.30.70.3030">
    <property type="match status" value="1"/>
</dbReference>